<evidence type="ECO:0000313" key="3">
    <source>
        <dbReference type="EMBL" id="CAA7270149.1"/>
    </source>
</evidence>
<evidence type="ECO:0000256" key="1">
    <source>
        <dbReference type="SAM" id="MobiDB-lite"/>
    </source>
</evidence>
<gene>
    <name evidence="3" type="ORF">AAE3_LOCUS12394</name>
</gene>
<keyword evidence="4" id="KW-1185">Reference proteome</keyword>
<comment type="caution">
    <text evidence="3">The sequence shown here is derived from an EMBL/GenBank/DDBJ whole genome shotgun (WGS) entry which is preliminary data.</text>
</comment>
<dbReference type="Gene3D" id="3.90.280.10">
    <property type="entry name" value="PEBP-like"/>
    <property type="match status" value="1"/>
</dbReference>
<reference evidence="3 4" key="1">
    <citation type="submission" date="2020-01" db="EMBL/GenBank/DDBJ databases">
        <authorList>
            <person name="Gupta K D."/>
        </authorList>
    </citation>
    <scope>NUCLEOTIDE SEQUENCE [LARGE SCALE GENOMIC DNA]</scope>
</reference>
<feature type="signal peptide" evidence="2">
    <location>
        <begin position="1"/>
        <end position="18"/>
    </location>
</feature>
<dbReference type="SUPFAM" id="SSF49777">
    <property type="entry name" value="PEBP-like"/>
    <property type="match status" value="1"/>
</dbReference>
<dbReference type="InterPro" id="IPR035810">
    <property type="entry name" value="PEBP_euk"/>
</dbReference>
<accession>A0A8S0VUF8</accession>
<dbReference type="InterPro" id="IPR036610">
    <property type="entry name" value="PEBP-like_sf"/>
</dbReference>
<dbReference type="EMBL" id="CACVBS010000086">
    <property type="protein sequence ID" value="CAA7270149.1"/>
    <property type="molecule type" value="Genomic_DNA"/>
</dbReference>
<protein>
    <submittedName>
        <fullName evidence="3">Uncharacterized protein</fullName>
    </submittedName>
</protein>
<organism evidence="3 4">
    <name type="scientific">Cyclocybe aegerita</name>
    <name type="common">Black poplar mushroom</name>
    <name type="synonym">Agrocybe aegerita</name>
    <dbReference type="NCBI Taxonomy" id="1973307"/>
    <lineage>
        <taxon>Eukaryota</taxon>
        <taxon>Fungi</taxon>
        <taxon>Dikarya</taxon>
        <taxon>Basidiomycota</taxon>
        <taxon>Agaricomycotina</taxon>
        <taxon>Agaricomycetes</taxon>
        <taxon>Agaricomycetidae</taxon>
        <taxon>Agaricales</taxon>
        <taxon>Agaricineae</taxon>
        <taxon>Bolbitiaceae</taxon>
        <taxon>Cyclocybe</taxon>
    </lineage>
</organism>
<evidence type="ECO:0000313" key="4">
    <source>
        <dbReference type="Proteomes" id="UP000467700"/>
    </source>
</evidence>
<evidence type="ECO:0000256" key="2">
    <source>
        <dbReference type="SAM" id="SignalP"/>
    </source>
</evidence>
<dbReference type="Proteomes" id="UP000467700">
    <property type="component" value="Unassembled WGS sequence"/>
</dbReference>
<proteinExistence type="predicted"/>
<dbReference type="AlphaFoldDB" id="A0A8S0VUF8"/>
<name>A0A8S0VUF8_CYCAE</name>
<feature type="chain" id="PRO_5035888959" evidence="2">
    <location>
        <begin position="19"/>
        <end position="276"/>
    </location>
</feature>
<keyword evidence="2" id="KW-0732">Signal</keyword>
<sequence length="276" mass="27962">MFSRALIASLALVPFAVAQTSSVDIAAIEAHFEQSAIVPDLFPSFTPSALLTLDYPGVGEAEPGQLFTKEQVGPTPTVTIVPANSSVLLSGTYTLAMVDADIVGSKLPEGQTRHWLVNGVSSLVQDRPSTTHPLSELPPTLGLGLPQAAALTGKCHFLLAPSTFSAPAAFSQPNMGVSVFDFNAYVRARLQDSGLGPLIAANYITVEEGTATASIPATSAVVTSTLAAGTSVTSASGSSTGTSDASSPTTSTSDAAVLSAKLLSAVVAAGLAIFVI</sequence>
<feature type="region of interest" description="Disordered" evidence="1">
    <location>
        <begin position="231"/>
        <end position="250"/>
    </location>
</feature>
<dbReference type="OrthoDB" id="2506647at2759"/>
<dbReference type="CDD" id="cd00866">
    <property type="entry name" value="PEBP_euk"/>
    <property type="match status" value="1"/>
</dbReference>